<feature type="transmembrane region" description="Helical" evidence="1">
    <location>
        <begin position="115"/>
        <end position="138"/>
    </location>
</feature>
<keyword evidence="1" id="KW-0472">Membrane</keyword>
<protein>
    <submittedName>
        <fullName evidence="2">Uncharacterized protein</fullName>
    </submittedName>
</protein>
<organism evidence="2 3">
    <name type="scientific">Prevotella histicola F0411</name>
    <dbReference type="NCBI Taxonomy" id="857291"/>
    <lineage>
        <taxon>Bacteria</taxon>
        <taxon>Pseudomonadati</taxon>
        <taxon>Bacteroidota</taxon>
        <taxon>Bacteroidia</taxon>
        <taxon>Bacteroidales</taxon>
        <taxon>Prevotellaceae</taxon>
        <taxon>Prevotella</taxon>
    </lineage>
</organism>
<evidence type="ECO:0000313" key="2">
    <source>
        <dbReference type="EMBL" id="EHG16485.1"/>
    </source>
</evidence>
<reference evidence="2 3" key="1">
    <citation type="submission" date="2011-10" db="EMBL/GenBank/DDBJ databases">
        <title>The Genome Sequence of Prevotella histicola F0411.</title>
        <authorList>
            <consortium name="The Broad Institute Genome Sequencing Platform"/>
            <person name="Earl A."/>
            <person name="Ward D."/>
            <person name="Feldgarden M."/>
            <person name="Gevers D."/>
            <person name="Izard J."/>
            <person name="Ganesan A."/>
            <person name="Blanton J.M."/>
            <person name="Baranova O.V."/>
            <person name="Tanner A.C."/>
            <person name="Mathney J.M.J."/>
            <person name="Dewhirst F.E."/>
            <person name="Young S.K."/>
            <person name="Zeng Q."/>
            <person name="Gargeya S."/>
            <person name="Fitzgerald M."/>
            <person name="Haas B."/>
            <person name="Abouelleil A."/>
            <person name="Alvarado L."/>
            <person name="Arachchi H.M."/>
            <person name="Berlin A."/>
            <person name="Brown A."/>
            <person name="Chapman S.B."/>
            <person name="Chen Z."/>
            <person name="Dunbar C."/>
            <person name="Freedman E."/>
            <person name="Gearin G."/>
            <person name="Gellesch M."/>
            <person name="Goldberg J."/>
            <person name="Griggs A."/>
            <person name="Gujja S."/>
            <person name="Heiman D."/>
            <person name="Howarth C."/>
            <person name="Larson L."/>
            <person name="Lui A."/>
            <person name="MacDonald P.J.P."/>
            <person name="Montmayeur A."/>
            <person name="Murphy C."/>
            <person name="Neiman D."/>
            <person name="Pearson M."/>
            <person name="Priest M."/>
            <person name="Roberts A."/>
            <person name="Saif S."/>
            <person name="Shea T."/>
            <person name="Shenoy N."/>
            <person name="Sisk P."/>
            <person name="Stolte C."/>
            <person name="Sykes S."/>
            <person name="Wortman J."/>
            <person name="Nusbaum C."/>
            <person name="Birren B."/>
        </authorList>
    </citation>
    <scope>NUCLEOTIDE SEQUENCE [LARGE SCALE GENOMIC DNA]</scope>
    <source>
        <strain evidence="2 3">F0411</strain>
    </source>
</reference>
<dbReference type="EMBL" id="AFXP01000006">
    <property type="protein sequence ID" value="EHG16485.1"/>
    <property type="molecule type" value="Genomic_DNA"/>
</dbReference>
<keyword evidence="3" id="KW-1185">Reference proteome</keyword>
<evidence type="ECO:0000313" key="3">
    <source>
        <dbReference type="Proteomes" id="UP000004597"/>
    </source>
</evidence>
<accession>G6AFK2</accession>
<dbReference type="STRING" id="857291.HMPREF9138_00879"/>
<sequence length="154" mass="17647">MTNSLLTTLLNMKQLNKYESIAFLFGGLLMVTGAGLYAFFLIQPVSCWVMLVGAIIFVLMQTRQRYTGTQLTIRRLRKIMTFAGIGFILAGLFMVEDSYFFLRPFVANSISGYSTYINIIHHNWVILLLISAVLEMYTTHRINYELRKESPLEG</sequence>
<dbReference type="PATRIC" id="fig|857291.3.peg.864"/>
<feature type="transmembrane region" description="Helical" evidence="1">
    <location>
        <begin position="48"/>
        <end position="66"/>
    </location>
</feature>
<proteinExistence type="predicted"/>
<feature type="transmembrane region" description="Helical" evidence="1">
    <location>
        <begin position="78"/>
        <end position="95"/>
    </location>
</feature>
<gene>
    <name evidence="2" type="ORF">HMPREF9138_00879</name>
</gene>
<feature type="transmembrane region" description="Helical" evidence="1">
    <location>
        <begin position="21"/>
        <end position="42"/>
    </location>
</feature>
<dbReference type="Proteomes" id="UP000004597">
    <property type="component" value="Unassembled WGS sequence"/>
</dbReference>
<keyword evidence="1" id="KW-1133">Transmembrane helix</keyword>
<dbReference type="HOGENOM" id="CLU_157943_0_0_10"/>
<keyword evidence="1" id="KW-0812">Transmembrane</keyword>
<evidence type="ECO:0000256" key="1">
    <source>
        <dbReference type="SAM" id="Phobius"/>
    </source>
</evidence>
<dbReference type="AlphaFoldDB" id="G6AFK2"/>
<name>G6AFK2_9BACT</name>
<comment type="caution">
    <text evidence="2">The sequence shown here is derived from an EMBL/GenBank/DDBJ whole genome shotgun (WGS) entry which is preliminary data.</text>
</comment>